<keyword evidence="2" id="KW-1185">Reference proteome</keyword>
<dbReference type="GeneID" id="83183104"/>
<dbReference type="RefSeq" id="XP_058305791.1">
    <property type="nucleotide sequence ID" value="XM_058455803.1"/>
</dbReference>
<dbReference type="Proteomes" id="UP001150904">
    <property type="component" value="Unassembled WGS sequence"/>
</dbReference>
<dbReference type="AlphaFoldDB" id="A0A9W9JED1"/>
<organism evidence="1 2">
    <name type="scientific">Penicillium cinerascens</name>
    <dbReference type="NCBI Taxonomy" id="70096"/>
    <lineage>
        <taxon>Eukaryota</taxon>
        <taxon>Fungi</taxon>
        <taxon>Dikarya</taxon>
        <taxon>Ascomycota</taxon>
        <taxon>Pezizomycotina</taxon>
        <taxon>Eurotiomycetes</taxon>
        <taxon>Eurotiomycetidae</taxon>
        <taxon>Eurotiales</taxon>
        <taxon>Aspergillaceae</taxon>
        <taxon>Penicillium</taxon>
    </lineage>
</organism>
<reference evidence="1" key="2">
    <citation type="journal article" date="2023" name="IMA Fungus">
        <title>Comparative genomic study of the Penicillium genus elucidates a diverse pangenome and 15 lateral gene transfer events.</title>
        <authorList>
            <person name="Petersen C."/>
            <person name="Sorensen T."/>
            <person name="Nielsen M.R."/>
            <person name="Sondergaard T.E."/>
            <person name="Sorensen J.L."/>
            <person name="Fitzpatrick D.A."/>
            <person name="Frisvad J.C."/>
            <person name="Nielsen K.L."/>
        </authorList>
    </citation>
    <scope>NUCLEOTIDE SEQUENCE</scope>
    <source>
        <strain evidence="1">IBT 15544</strain>
    </source>
</reference>
<evidence type="ECO:0000313" key="1">
    <source>
        <dbReference type="EMBL" id="KAJ5195303.1"/>
    </source>
</evidence>
<comment type="caution">
    <text evidence="1">The sequence shown here is derived from an EMBL/GenBank/DDBJ whole genome shotgun (WGS) entry which is preliminary data.</text>
</comment>
<sequence length="155" mass="17596">MPSHLDGLKQELQEDEPFESAFINASEEQCKSWALEKQYEVNFIEQNIIGIADARTARDGTILMSRYKTDVPSEDFPEWGGPLPPQINTWYNWRIKPDGAPEVYISLVYGPPESVLPTYFARKEELTNEKGVFDTDKAGSYVMGKYPETGEKIPA</sequence>
<proteinExistence type="predicted"/>
<protein>
    <submittedName>
        <fullName evidence="1">Uncharacterized protein</fullName>
    </submittedName>
</protein>
<dbReference type="EMBL" id="JAPQKR010000015">
    <property type="protein sequence ID" value="KAJ5195303.1"/>
    <property type="molecule type" value="Genomic_DNA"/>
</dbReference>
<dbReference type="OrthoDB" id="4456803at2759"/>
<name>A0A9W9JED1_9EURO</name>
<reference evidence="1" key="1">
    <citation type="submission" date="2022-12" db="EMBL/GenBank/DDBJ databases">
        <authorList>
            <person name="Petersen C."/>
        </authorList>
    </citation>
    <scope>NUCLEOTIDE SEQUENCE</scope>
    <source>
        <strain evidence="1">IBT 15544</strain>
    </source>
</reference>
<accession>A0A9W9JED1</accession>
<gene>
    <name evidence="1" type="ORF">N7498_008741</name>
</gene>
<evidence type="ECO:0000313" key="2">
    <source>
        <dbReference type="Proteomes" id="UP001150904"/>
    </source>
</evidence>